<dbReference type="Proteomes" id="UP000525329">
    <property type="component" value="Unassembled WGS sequence"/>
</dbReference>
<comment type="similarity">
    <text evidence="4">Belongs to the UbiC family.</text>
</comment>
<dbReference type="SUPFAM" id="SSF64288">
    <property type="entry name" value="Chorismate lyase-like"/>
    <property type="match status" value="1"/>
</dbReference>
<comment type="subcellular location">
    <subcellularLocation>
        <location evidence="4">Cytoplasm</location>
    </subcellularLocation>
</comment>
<reference evidence="5 6" key="1">
    <citation type="submission" date="2020-05" db="EMBL/GenBank/DDBJ databases">
        <title>Horizontal transmission and recombination maintain forever young bacterial symbiont genomes.</title>
        <authorList>
            <person name="Russell S.L."/>
            <person name="Pepper-Tunick E."/>
            <person name="Svedberg J."/>
            <person name="Byrne A."/>
            <person name="Ruelas Castillo J."/>
            <person name="Vollmers C."/>
            <person name="Beinart R.A."/>
            <person name="Corbett-Detig R."/>
        </authorList>
    </citation>
    <scope>NUCLEOTIDE SEQUENCE [LARGE SCALE GENOMIC DNA]</scope>
    <source>
        <strain evidence="5">Monterey_2004</strain>
    </source>
</reference>
<dbReference type="GO" id="GO:0008813">
    <property type="term" value="F:chorismate lyase activity"/>
    <property type="evidence" value="ECO:0007669"/>
    <property type="project" value="UniProtKB-UniRule"/>
</dbReference>
<accession>A0A853G7H5</accession>
<comment type="catalytic activity">
    <reaction evidence="4">
        <text>chorismate = 4-hydroxybenzoate + pyruvate</text>
        <dbReference type="Rhea" id="RHEA:16505"/>
        <dbReference type="ChEBI" id="CHEBI:15361"/>
        <dbReference type="ChEBI" id="CHEBI:17879"/>
        <dbReference type="ChEBI" id="CHEBI:29748"/>
        <dbReference type="EC" id="4.1.3.40"/>
    </reaction>
</comment>
<dbReference type="HAMAP" id="MF_01632">
    <property type="entry name" value="UbiC"/>
    <property type="match status" value="1"/>
</dbReference>
<evidence type="ECO:0000256" key="4">
    <source>
        <dbReference type="HAMAP-Rule" id="MF_01632"/>
    </source>
</evidence>
<comment type="caution">
    <text evidence="5">The sequence shown here is derived from an EMBL/GenBank/DDBJ whole genome shotgun (WGS) entry which is preliminary data.</text>
</comment>
<keyword evidence="3 4" id="KW-0456">Lyase</keyword>
<dbReference type="PANTHER" id="PTHR38683">
    <property type="entry name" value="CHORISMATE PYRUVATE-LYASE"/>
    <property type="match status" value="1"/>
</dbReference>
<evidence type="ECO:0000256" key="3">
    <source>
        <dbReference type="ARBA" id="ARBA00023239"/>
    </source>
</evidence>
<dbReference type="GO" id="GO:0006744">
    <property type="term" value="P:ubiquinone biosynthetic process"/>
    <property type="evidence" value="ECO:0007669"/>
    <property type="project" value="UniProtKB-UniRule"/>
</dbReference>
<evidence type="ECO:0000313" key="6">
    <source>
        <dbReference type="Proteomes" id="UP000525329"/>
    </source>
</evidence>
<dbReference type="InterPro" id="IPR028978">
    <property type="entry name" value="Chorismate_lyase_/UTRA_dom_sf"/>
</dbReference>
<evidence type="ECO:0000256" key="2">
    <source>
        <dbReference type="ARBA" id="ARBA00022688"/>
    </source>
</evidence>
<comment type="pathway">
    <text evidence="4">Cofactor biosynthesis; ubiquinone biosynthesis.</text>
</comment>
<feature type="binding site" evidence="4">
    <location>
        <position position="72"/>
    </location>
    <ligand>
        <name>substrate</name>
    </ligand>
</feature>
<comment type="caution">
    <text evidence="4">Lacks conserved residue(s) required for the propagation of feature annotation.</text>
</comment>
<dbReference type="UniPathway" id="UPA00232"/>
<dbReference type="EMBL" id="JACCHU010000002">
    <property type="protein sequence ID" value="NYT52813.1"/>
    <property type="molecule type" value="Genomic_DNA"/>
</dbReference>
<gene>
    <name evidence="4" type="primary">ubiC</name>
    <name evidence="5" type="ORF">H0A74_04530</name>
</gene>
<feature type="binding site" evidence="4">
    <location>
        <position position="148"/>
    </location>
    <ligand>
        <name>substrate</name>
    </ligand>
</feature>
<dbReference type="GO" id="GO:0005829">
    <property type="term" value="C:cytosol"/>
    <property type="evidence" value="ECO:0007669"/>
    <property type="project" value="TreeGrafter"/>
</dbReference>
<protein>
    <recommendedName>
        <fullName evidence="4">Probable chorismate pyruvate-lyase</fullName>
        <shortName evidence="4">CL</shortName>
        <shortName evidence="4">CPL</shortName>
        <ecNumber evidence="4">4.1.3.40</ecNumber>
    </recommendedName>
</protein>
<proteinExistence type="inferred from homology"/>
<organism evidence="5 6">
    <name type="scientific">Candidatus Vesicomyosocius endoextente</name>
    <dbReference type="NCBI Taxonomy" id="2738853"/>
    <lineage>
        <taxon>Bacteria</taxon>
        <taxon>Pseudomonadati</taxon>
        <taxon>Pseudomonadota</taxon>
        <taxon>Gammaproteobacteria</taxon>
        <taxon>Candidatus Pseudothioglobaceae</taxon>
        <taxon>Candidatus Vesicomyidisocius</taxon>
    </lineage>
</organism>
<dbReference type="InterPro" id="IPR007440">
    <property type="entry name" value="Chorismate--pyruvate_lyase"/>
</dbReference>
<keyword evidence="2 4" id="KW-0831">Ubiquinone biosynthesis</keyword>
<evidence type="ECO:0000313" key="5">
    <source>
        <dbReference type="EMBL" id="NYT52813.1"/>
    </source>
</evidence>
<feature type="binding site" evidence="4">
    <location>
        <position position="107"/>
    </location>
    <ligand>
        <name>substrate</name>
    </ligand>
</feature>
<dbReference type="AlphaFoldDB" id="A0A853G7H5"/>
<evidence type="ECO:0000256" key="1">
    <source>
        <dbReference type="ARBA" id="ARBA00022490"/>
    </source>
</evidence>
<name>A0A853G7H5_9GAMM</name>
<dbReference type="PANTHER" id="PTHR38683:SF1">
    <property type="entry name" value="CHORISMATE PYRUVATE-LYASE"/>
    <property type="match status" value="1"/>
</dbReference>
<keyword evidence="4" id="KW-0670">Pyruvate</keyword>
<dbReference type="Gene3D" id="3.40.1410.10">
    <property type="entry name" value="Chorismate lyase-like"/>
    <property type="match status" value="1"/>
</dbReference>
<dbReference type="GO" id="GO:0042866">
    <property type="term" value="P:pyruvate biosynthetic process"/>
    <property type="evidence" value="ECO:0007669"/>
    <property type="project" value="UniProtKB-UniRule"/>
</dbReference>
<sequence>MFNTKNLIWTNLNQIRNIPDHILTWLDDYQSLTAKLKQKFNRFSINILSQEESIPHADEIELLDCHSQFVVREVELLGNDQVIVFARSIIPITNNTQNLLKIGSHPLGEMLFNDTNIKRGQLQITHTHGTWGRRSIFTISSTQVLVSEFFIKTNKLIS</sequence>
<dbReference type="Pfam" id="PF04345">
    <property type="entry name" value="Chor_lyase"/>
    <property type="match status" value="1"/>
</dbReference>
<comment type="function">
    <text evidence="4">Removes the pyruvyl group from chorismate, with concomitant aromatization of the ring, to provide 4-hydroxybenzoate (4HB) for the ubiquinone pathway.</text>
</comment>
<dbReference type="EC" id="4.1.3.40" evidence="4"/>
<keyword evidence="1 4" id="KW-0963">Cytoplasm</keyword>